<evidence type="ECO:0000256" key="3">
    <source>
        <dbReference type="ARBA" id="ARBA00023295"/>
    </source>
</evidence>
<protein>
    <submittedName>
        <fullName evidence="6">Glycoside hydrolase</fullName>
    </submittedName>
</protein>
<evidence type="ECO:0000313" key="6">
    <source>
        <dbReference type="EMBL" id="RGX77734.1"/>
    </source>
</evidence>
<feature type="domain" description="Mannosylglycerate hydrolase MGH1-like glycoside hydrolase" evidence="5">
    <location>
        <begin position="611"/>
        <end position="812"/>
    </location>
</feature>
<dbReference type="Proteomes" id="UP000286075">
    <property type="component" value="Unassembled WGS sequence"/>
</dbReference>
<gene>
    <name evidence="6" type="ORF">DXA68_14185</name>
</gene>
<dbReference type="Pfam" id="PF22422">
    <property type="entry name" value="MGH1-like_GH"/>
    <property type="match status" value="1"/>
</dbReference>
<dbReference type="OrthoDB" id="9781878at2"/>
<dbReference type="InterPro" id="IPR004888">
    <property type="entry name" value="Glycoside_hydrolase_63"/>
</dbReference>
<name>A0A413H2M7_9BACE</name>
<dbReference type="InterPro" id="IPR012341">
    <property type="entry name" value="6hp_glycosidase-like_sf"/>
</dbReference>
<comment type="caution">
    <text evidence="6">The sequence shown here is derived from an EMBL/GenBank/DDBJ whole genome shotgun (WGS) entry which is preliminary data.</text>
</comment>
<keyword evidence="2 6" id="KW-0378">Hydrolase</keyword>
<dbReference type="GO" id="GO:0004573">
    <property type="term" value="F:Glc3Man9GlcNAc2 oligosaccharide glucosidase activity"/>
    <property type="evidence" value="ECO:0007669"/>
    <property type="project" value="InterPro"/>
</dbReference>
<feature type="chain" id="PRO_5019368041" evidence="4">
    <location>
        <begin position="20"/>
        <end position="918"/>
    </location>
</feature>
<dbReference type="Gene3D" id="1.50.10.10">
    <property type="match status" value="1"/>
</dbReference>
<dbReference type="InterPro" id="IPR054491">
    <property type="entry name" value="MGH1-like_GH"/>
</dbReference>
<dbReference type="EMBL" id="QSCF01000023">
    <property type="protein sequence ID" value="RGX77734.1"/>
    <property type="molecule type" value="Genomic_DNA"/>
</dbReference>
<evidence type="ECO:0000259" key="5">
    <source>
        <dbReference type="Pfam" id="PF22422"/>
    </source>
</evidence>
<comment type="similarity">
    <text evidence="1">Belongs to the glycosyl hydrolase 63 family.</text>
</comment>
<dbReference type="AlphaFoldDB" id="A0A413H2M7"/>
<dbReference type="PANTHER" id="PTHR10412:SF11">
    <property type="entry name" value="MANNOSYL-OLIGOSACCHARIDE GLUCOSIDASE"/>
    <property type="match status" value="1"/>
</dbReference>
<accession>A0A413H2M7</accession>
<feature type="signal peptide" evidence="4">
    <location>
        <begin position="1"/>
        <end position="19"/>
    </location>
</feature>
<dbReference type="GO" id="GO:0006487">
    <property type="term" value="P:protein N-linked glycosylation"/>
    <property type="evidence" value="ECO:0007669"/>
    <property type="project" value="TreeGrafter"/>
</dbReference>
<evidence type="ECO:0000313" key="7">
    <source>
        <dbReference type="Proteomes" id="UP000286075"/>
    </source>
</evidence>
<evidence type="ECO:0000256" key="2">
    <source>
        <dbReference type="ARBA" id="ARBA00022801"/>
    </source>
</evidence>
<dbReference type="RefSeq" id="WP_117987838.1">
    <property type="nucleotide sequence ID" value="NZ_CABMFG010000023.1"/>
</dbReference>
<proteinExistence type="inferred from homology"/>
<reference evidence="6 7" key="1">
    <citation type="submission" date="2018-08" db="EMBL/GenBank/DDBJ databases">
        <title>A genome reference for cultivated species of the human gut microbiota.</title>
        <authorList>
            <person name="Zou Y."/>
            <person name="Xue W."/>
            <person name="Luo G."/>
        </authorList>
    </citation>
    <scope>NUCLEOTIDE SEQUENCE [LARGE SCALE GENOMIC DNA]</scope>
    <source>
        <strain evidence="6 7">OF03-9BH</strain>
    </source>
</reference>
<evidence type="ECO:0000256" key="1">
    <source>
        <dbReference type="ARBA" id="ARBA00010833"/>
    </source>
</evidence>
<evidence type="ECO:0000256" key="4">
    <source>
        <dbReference type="SAM" id="SignalP"/>
    </source>
</evidence>
<sequence length="918" mass="104894">MKRYLMTFLVAILALYCTGAVFPSSSSGNGHDIASLHAWGPYSKRYAGISHIPDMRKGIRFDFSVMPGYYRNRQLVPHVLFESSYYPWEINPEMTRITYRYELEWKDRVYTDVTYHILDDNRTLVGIRCVNRTGTPQNLVLNQMAYIDYPETQPQVVATGTSRLQWYNAIDYVENAPVCKSPQYCLVYDGWQRNEERSASSLDGSILGRGFGRNEGDRLVYRVNILPGYENGAIGLRFKVKEGETAVLHLKGLTERSVELRGTGEFSFLSIPYRCEKAGEYKLEFISASTVGISLDGFFVGDSDEISHVNITPTPIPFTPVMEVGEGRKDFILKYKDCENFYGVAWNYQHSEVREILNGELESFFRRRVHDHVSSRLVGDRKWHYANAFLRPVVLEPNSEQTIYMLVCSGDKELVKRELSGFHLAPDKFITQVQPAKGMHSKDRILPAGEKYLLGTRLLQASLLSNIVYPVYTQKEYIRHFTPGKNWNSLYTWDSGFIALGLVDVDPAKAFECIKAYTTPVGNESAFIHHGTPLPIQMYACFDLWNNSLSRESLAFLYPRLKQYFDFMVGNDPYSTTRMQGSGLLRTWDYFYNSGGWDDYPPQHALRGSKSQYQSVTPVVTSAYYLRAAKILRLAAKELGLKRDVKEYEQVIGRLSYALQTYAWDEESGYYGYVVHDSLGNAKEIFRYKDQSNFNKGLDGVTPLVAGICSSDQVGKLMGHLFSPDELWTNVGISTVDQSAPYYLEDGYWNGAVWFPHQWMMWKALLDLGKGEEAYRVAHTALNNWEKECEESYFTFEHFIISSGRGAGWHQFSGLSSPILNWFAAYYRPGKVSTGFEVWITKSEFTDNYAGYKAEISFDDSTKPHERCMIVCMDVAGRKYEVRFNDKPVRFKSVHAGMLEITLPATNKAGELVVQAFD</sequence>
<dbReference type="PANTHER" id="PTHR10412">
    <property type="entry name" value="MANNOSYL-OLIGOSACCHARIDE GLUCOSIDASE"/>
    <property type="match status" value="1"/>
</dbReference>
<dbReference type="InterPro" id="IPR008928">
    <property type="entry name" value="6-hairpin_glycosidase_sf"/>
</dbReference>
<keyword evidence="3" id="KW-0326">Glycosidase</keyword>
<organism evidence="6 7">
    <name type="scientific">Bacteroides stercorirosoris</name>
    <dbReference type="NCBI Taxonomy" id="871324"/>
    <lineage>
        <taxon>Bacteria</taxon>
        <taxon>Pseudomonadati</taxon>
        <taxon>Bacteroidota</taxon>
        <taxon>Bacteroidia</taxon>
        <taxon>Bacteroidales</taxon>
        <taxon>Bacteroidaceae</taxon>
        <taxon>Bacteroides</taxon>
    </lineage>
</organism>
<dbReference type="SUPFAM" id="SSF48208">
    <property type="entry name" value="Six-hairpin glycosidases"/>
    <property type="match status" value="1"/>
</dbReference>
<keyword evidence="4" id="KW-0732">Signal</keyword>
<dbReference type="GO" id="GO:0009311">
    <property type="term" value="P:oligosaccharide metabolic process"/>
    <property type="evidence" value="ECO:0007669"/>
    <property type="project" value="InterPro"/>
</dbReference>